<evidence type="ECO:0000256" key="1">
    <source>
        <dbReference type="ARBA" id="ARBA00023015"/>
    </source>
</evidence>
<name>A0ABV9JDC7_9LACT</name>
<keyword evidence="2" id="KW-0238">DNA-binding</keyword>
<sequence>MDEKEQNFEISAELHKIKVQGGNLSTEQRWIIERLEGETLKKEVANLSIVGFHILAELMAGDELGIVLAARLDVTRSAITRAVRTLLQYQMVETYQVIKNKKKIFYHLTDKGREVALAHNQMHDARQDYRDRKLFAHYDDKEKSIILRFLKEVIQTEKSMIEEIHKD</sequence>
<comment type="caution">
    <text evidence="5">The sequence shown here is derived from an EMBL/GenBank/DDBJ whole genome shotgun (WGS) entry which is preliminary data.</text>
</comment>
<keyword evidence="1" id="KW-0805">Transcription regulation</keyword>
<dbReference type="EMBL" id="JBHSGD010000001">
    <property type="protein sequence ID" value="MFC4651370.1"/>
    <property type="molecule type" value="Genomic_DNA"/>
</dbReference>
<reference evidence="6" key="1">
    <citation type="journal article" date="2019" name="Int. J. Syst. Evol. Microbiol.">
        <title>The Global Catalogue of Microorganisms (GCM) 10K type strain sequencing project: providing services to taxonomists for standard genome sequencing and annotation.</title>
        <authorList>
            <consortium name="The Broad Institute Genomics Platform"/>
            <consortium name="The Broad Institute Genome Sequencing Center for Infectious Disease"/>
            <person name="Wu L."/>
            <person name="Ma J."/>
        </authorList>
    </citation>
    <scope>NUCLEOTIDE SEQUENCE [LARGE SCALE GENOMIC DNA]</scope>
    <source>
        <strain evidence="6">CCUG 63287</strain>
    </source>
</reference>
<dbReference type="InterPro" id="IPR036390">
    <property type="entry name" value="WH_DNA-bd_sf"/>
</dbReference>
<proteinExistence type="predicted"/>
<dbReference type="Proteomes" id="UP001595987">
    <property type="component" value="Unassembled WGS sequence"/>
</dbReference>
<accession>A0ABV9JDC7</accession>
<gene>
    <name evidence="5" type="ORF">ACFO26_00410</name>
</gene>
<dbReference type="InterPro" id="IPR002577">
    <property type="entry name" value="HTH_HxlR"/>
</dbReference>
<keyword evidence="6" id="KW-1185">Reference proteome</keyword>
<evidence type="ECO:0000313" key="6">
    <source>
        <dbReference type="Proteomes" id="UP001595987"/>
    </source>
</evidence>
<dbReference type="SUPFAM" id="SSF46785">
    <property type="entry name" value="Winged helix' DNA-binding domain"/>
    <property type="match status" value="1"/>
</dbReference>
<evidence type="ECO:0000259" key="4">
    <source>
        <dbReference type="PROSITE" id="PS50995"/>
    </source>
</evidence>
<dbReference type="PANTHER" id="PTHR35790">
    <property type="entry name" value="HTH-TYPE TRANSCRIPTIONAL REGULATOR PCHR"/>
    <property type="match status" value="1"/>
</dbReference>
<dbReference type="Gene3D" id="1.10.10.10">
    <property type="entry name" value="Winged helix-like DNA-binding domain superfamily/Winged helix DNA-binding domain"/>
    <property type="match status" value="1"/>
</dbReference>
<dbReference type="InterPro" id="IPR036388">
    <property type="entry name" value="WH-like_DNA-bd_sf"/>
</dbReference>
<evidence type="ECO:0000313" key="5">
    <source>
        <dbReference type="EMBL" id="MFC4651370.1"/>
    </source>
</evidence>
<protein>
    <submittedName>
        <fullName evidence="5">MarR family winged helix-turn-helix transcriptional regulator</fullName>
    </submittedName>
</protein>
<feature type="domain" description="HTH marR-type" evidence="4">
    <location>
        <begin position="1"/>
        <end position="155"/>
    </location>
</feature>
<dbReference type="SMART" id="SM00347">
    <property type="entry name" value="HTH_MARR"/>
    <property type="match status" value="1"/>
</dbReference>
<dbReference type="InterPro" id="IPR052067">
    <property type="entry name" value="Metal_resp_HTH_trans_reg"/>
</dbReference>
<evidence type="ECO:0000256" key="3">
    <source>
        <dbReference type="ARBA" id="ARBA00023163"/>
    </source>
</evidence>
<keyword evidence="3" id="KW-0804">Transcription</keyword>
<dbReference type="PANTHER" id="PTHR35790:SF4">
    <property type="entry name" value="HTH-TYPE TRANSCRIPTIONAL REGULATOR PCHR"/>
    <property type="match status" value="1"/>
</dbReference>
<organism evidence="5 6">
    <name type="scientific">Lactococcus nasutitermitis</name>
    <dbReference type="NCBI Taxonomy" id="1652957"/>
    <lineage>
        <taxon>Bacteria</taxon>
        <taxon>Bacillati</taxon>
        <taxon>Bacillota</taxon>
        <taxon>Bacilli</taxon>
        <taxon>Lactobacillales</taxon>
        <taxon>Streptococcaceae</taxon>
        <taxon>Lactococcus</taxon>
    </lineage>
</organism>
<dbReference type="InterPro" id="IPR000835">
    <property type="entry name" value="HTH_MarR-typ"/>
</dbReference>
<dbReference type="Pfam" id="PF01638">
    <property type="entry name" value="HxlR"/>
    <property type="match status" value="1"/>
</dbReference>
<dbReference type="PROSITE" id="PS50995">
    <property type="entry name" value="HTH_MARR_2"/>
    <property type="match status" value="1"/>
</dbReference>
<evidence type="ECO:0000256" key="2">
    <source>
        <dbReference type="ARBA" id="ARBA00023125"/>
    </source>
</evidence>
<dbReference type="RefSeq" id="WP_213534564.1">
    <property type="nucleotide sequence ID" value="NZ_BOVQ01000003.1"/>
</dbReference>